<protein>
    <recommendedName>
        <fullName evidence="3">AB hydrolase-1 domain-containing protein</fullName>
    </recommendedName>
</protein>
<dbReference type="Pfam" id="PF12697">
    <property type="entry name" value="Abhydrolase_6"/>
    <property type="match status" value="1"/>
</dbReference>
<dbReference type="EMBL" id="CAMGYJ010000004">
    <property type="protein sequence ID" value="CAI0406526.1"/>
    <property type="molecule type" value="Genomic_DNA"/>
</dbReference>
<evidence type="ECO:0000313" key="4">
    <source>
        <dbReference type="EMBL" id="CAI0406526.1"/>
    </source>
</evidence>
<organism evidence="4 5">
    <name type="scientific">Linum tenue</name>
    <dbReference type="NCBI Taxonomy" id="586396"/>
    <lineage>
        <taxon>Eukaryota</taxon>
        <taxon>Viridiplantae</taxon>
        <taxon>Streptophyta</taxon>
        <taxon>Embryophyta</taxon>
        <taxon>Tracheophyta</taxon>
        <taxon>Spermatophyta</taxon>
        <taxon>Magnoliopsida</taxon>
        <taxon>eudicotyledons</taxon>
        <taxon>Gunneridae</taxon>
        <taxon>Pentapetalae</taxon>
        <taxon>rosids</taxon>
        <taxon>fabids</taxon>
        <taxon>Malpighiales</taxon>
        <taxon>Linaceae</taxon>
        <taxon>Linum</taxon>
    </lineage>
</organism>
<evidence type="ECO:0000256" key="1">
    <source>
        <dbReference type="ARBA" id="ARBA00008645"/>
    </source>
</evidence>
<feature type="domain" description="AB hydrolase-1" evidence="3">
    <location>
        <begin position="33"/>
        <end position="261"/>
    </location>
</feature>
<dbReference type="Gene3D" id="3.40.50.1820">
    <property type="entry name" value="alpha/beta hydrolase"/>
    <property type="match status" value="1"/>
</dbReference>
<keyword evidence="5" id="KW-1185">Reference proteome</keyword>
<dbReference type="FunFam" id="3.40.50.1820:FF:000042">
    <property type="entry name" value="probable strigolactone esterase DAD2"/>
    <property type="match status" value="1"/>
</dbReference>
<dbReference type="InterPro" id="IPR000073">
    <property type="entry name" value="AB_hydrolase_1"/>
</dbReference>
<accession>A0AAV0JDB2</accession>
<evidence type="ECO:0000256" key="2">
    <source>
        <dbReference type="ARBA" id="ARBA00022801"/>
    </source>
</evidence>
<name>A0AAV0JDB2_9ROSI</name>
<dbReference type="InterPro" id="IPR029058">
    <property type="entry name" value="AB_hydrolase_fold"/>
</dbReference>
<proteinExistence type="inferred from homology"/>
<dbReference type="PANTHER" id="PTHR43039">
    <property type="entry name" value="ESTERASE-RELATED"/>
    <property type="match status" value="1"/>
</dbReference>
<dbReference type="GO" id="GO:0016787">
    <property type="term" value="F:hydrolase activity"/>
    <property type="evidence" value="ECO:0007669"/>
    <property type="project" value="UniProtKB-KW"/>
</dbReference>
<evidence type="ECO:0000313" key="5">
    <source>
        <dbReference type="Proteomes" id="UP001154282"/>
    </source>
</evidence>
<comment type="similarity">
    <text evidence="1">Belongs to the AB hydrolase superfamily.</text>
</comment>
<keyword evidence="2" id="KW-0378">Hydrolase</keyword>
<dbReference type="Proteomes" id="UP001154282">
    <property type="component" value="Unassembled WGS sequence"/>
</dbReference>
<evidence type="ECO:0000259" key="3">
    <source>
        <dbReference type="Pfam" id="PF12697"/>
    </source>
</evidence>
<dbReference type="SUPFAM" id="SSF53474">
    <property type="entry name" value="alpha/beta-Hydrolases"/>
    <property type="match status" value="1"/>
</dbReference>
<gene>
    <name evidence="4" type="ORF">LITE_LOCUS13236</name>
</gene>
<sequence>MDSINYVPNGGLAATLNANIHGNGTQTLVLSYGYGLDQNVWHLLLPYLVCCFKVLTFDLAFSPNVTPDFYKPDKYSTLHGYSQDLVNLLDELQLKNTVYLGHSMSAMIGAIAATERPDLFQHLILLSGSPRYLNDSGYYGGSEMPQLNTLFHTMEKNYSNWVRNFAPAAVTVSDKAAVAEFEQSLGRMNPKVAVDVAKAVFLGDLRRVLPEVTVPCSVIQSREDLFVPEFVGHYMQKNLGGAAKVQFLKAQGHFPQLTAHRLLLKALKKLHLISGIKKCSPSLL</sequence>
<reference evidence="4" key="1">
    <citation type="submission" date="2022-08" db="EMBL/GenBank/DDBJ databases">
        <authorList>
            <person name="Gutierrez-Valencia J."/>
        </authorList>
    </citation>
    <scope>NUCLEOTIDE SEQUENCE</scope>
</reference>
<dbReference type="AlphaFoldDB" id="A0AAV0JDB2"/>
<comment type="caution">
    <text evidence="4">The sequence shown here is derived from an EMBL/GenBank/DDBJ whole genome shotgun (WGS) entry which is preliminary data.</text>
</comment>